<dbReference type="AlphaFoldDB" id="A0A378WWX0"/>
<name>A0A378WWX0_9NOCA</name>
<organism evidence="3 4">
    <name type="scientific">Nocardia africana</name>
    <dbReference type="NCBI Taxonomy" id="134964"/>
    <lineage>
        <taxon>Bacteria</taxon>
        <taxon>Bacillati</taxon>
        <taxon>Actinomycetota</taxon>
        <taxon>Actinomycetes</taxon>
        <taxon>Mycobacteriales</taxon>
        <taxon>Nocardiaceae</taxon>
        <taxon>Nocardia</taxon>
    </lineage>
</organism>
<dbReference type="InterPro" id="IPR050300">
    <property type="entry name" value="GDXG_lipolytic_enzyme"/>
</dbReference>
<dbReference type="GO" id="GO:0004806">
    <property type="term" value="F:triacylglycerol lipase activity"/>
    <property type="evidence" value="ECO:0007669"/>
    <property type="project" value="UniProtKB-EC"/>
</dbReference>
<dbReference type="PANTHER" id="PTHR48081:SF8">
    <property type="entry name" value="ALPHA_BETA HYDROLASE FOLD-3 DOMAIN-CONTAINING PROTEIN-RELATED"/>
    <property type="match status" value="1"/>
</dbReference>
<proteinExistence type="predicted"/>
<reference evidence="3 4" key="1">
    <citation type="submission" date="2018-06" db="EMBL/GenBank/DDBJ databases">
        <authorList>
            <consortium name="Pathogen Informatics"/>
            <person name="Doyle S."/>
        </authorList>
    </citation>
    <scope>NUCLEOTIDE SEQUENCE [LARGE SCALE GENOMIC DNA]</scope>
    <source>
        <strain evidence="3 4">NCTC13184</strain>
    </source>
</reference>
<dbReference type="InterPro" id="IPR013094">
    <property type="entry name" value="AB_hydrolase_3"/>
</dbReference>
<evidence type="ECO:0000256" key="1">
    <source>
        <dbReference type="ARBA" id="ARBA00022801"/>
    </source>
</evidence>
<feature type="domain" description="Alpha/beta hydrolase fold-3" evidence="2">
    <location>
        <begin position="91"/>
        <end position="199"/>
    </location>
</feature>
<evidence type="ECO:0000313" key="3">
    <source>
        <dbReference type="EMBL" id="SUA45362.1"/>
    </source>
</evidence>
<evidence type="ECO:0000313" key="4">
    <source>
        <dbReference type="Proteomes" id="UP000255082"/>
    </source>
</evidence>
<dbReference type="Pfam" id="PF07859">
    <property type="entry name" value="Abhydrolase_3"/>
    <property type="match status" value="1"/>
</dbReference>
<dbReference type="SUPFAM" id="SSF53474">
    <property type="entry name" value="alpha/beta-Hydrolases"/>
    <property type="match status" value="1"/>
</dbReference>
<dbReference type="EMBL" id="UGRU01000001">
    <property type="protein sequence ID" value="SUA45362.1"/>
    <property type="molecule type" value="Genomic_DNA"/>
</dbReference>
<sequence length="267" mass="28332">MIAAPSPRTLGSDLVSGPIARLRDHRHFHPDLRPYALVLPRESIGPRTLPIMRRIAARIRPHPAARVIDLDRGVRVRVFGTTDDQAPGPALLWIHGGGYVFGTAAQDDRWCHQIATRTGVLVASVDYRLAPEHPYPAALHDCHLALTWLASRPGVDPGRIILAGASAGGGLAAALAAHTLDHGPVIPVQQLLFYPMLDHTHCLTPAPGIDCGDRAATPSPGTAISRAPIPPTRCPLIAAISPDSPRRGSPSAISTCSTTRMFATTGP</sequence>
<gene>
    <name evidence="3" type="primary">lip2_1</name>
    <name evidence="3" type="ORF">NCTC13184_03885</name>
</gene>
<dbReference type="PANTHER" id="PTHR48081">
    <property type="entry name" value="AB HYDROLASE SUPERFAMILY PROTEIN C4A8.06C"/>
    <property type="match status" value="1"/>
</dbReference>
<dbReference type="InterPro" id="IPR029058">
    <property type="entry name" value="AB_hydrolase_fold"/>
</dbReference>
<dbReference type="Gene3D" id="3.40.50.1820">
    <property type="entry name" value="alpha/beta hydrolase"/>
    <property type="match status" value="1"/>
</dbReference>
<evidence type="ECO:0000259" key="2">
    <source>
        <dbReference type="Pfam" id="PF07859"/>
    </source>
</evidence>
<accession>A0A378WWX0</accession>
<dbReference type="EC" id="3.1.1.3" evidence="3"/>
<keyword evidence="1 3" id="KW-0378">Hydrolase</keyword>
<dbReference type="Proteomes" id="UP000255082">
    <property type="component" value="Unassembled WGS sequence"/>
</dbReference>
<protein>
    <submittedName>
        <fullName evidence="3">Lipase 2</fullName>
        <ecNumber evidence="3">3.1.1.3</ecNumber>
    </submittedName>
</protein>